<feature type="transmembrane region" description="Helical" evidence="14">
    <location>
        <begin position="20"/>
        <end position="41"/>
    </location>
</feature>
<feature type="transmembrane region" description="Helical" evidence="14">
    <location>
        <begin position="472"/>
        <end position="493"/>
    </location>
</feature>
<dbReference type="GO" id="GO:0004639">
    <property type="term" value="F:phosphoribosylaminoimidazolesuccinocarboxamide synthase activity"/>
    <property type="evidence" value="ECO:0007669"/>
    <property type="project" value="UniProtKB-EC"/>
</dbReference>
<accession>A0A7J6M2D7</accession>
<name>A0A7J6M2D7_PEROL</name>
<dbReference type="Gene3D" id="1.10.3080.10">
    <property type="entry name" value="Clc chloride channel"/>
    <property type="match status" value="2"/>
</dbReference>
<dbReference type="InterPro" id="IPR028923">
    <property type="entry name" value="SAICAR_synt/ADE2_N"/>
</dbReference>
<comment type="caution">
    <text evidence="16">The sequence shown here is derived from an EMBL/GenBank/DDBJ whole genome shotgun (WGS) entry which is preliminary data.</text>
</comment>
<evidence type="ECO:0000256" key="14">
    <source>
        <dbReference type="SAM" id="Phobius"/>
    </source>
</evidence>
<organism evidence="16 17">
    <name type="scientific">Perkinsus olseni</name>
    <name type="common">Perkinsus atlanticus</name>
    <dbReference type="NCBI Taxonomy" id="32597"/>
    <lineage>
        <taxon>Eukaryota</taxon>
        <taxon>Sar</taxon>
        <taxon>Alveolata</taxon>
        <taxon>Perkinsozoa</taxon>
        <taxon>Perkinsea</taxon>
        <taxon>Perkinsida</taxon>
        <taxon>Perkinsidae</taxon>
        <taxon>Perkinsus</taxon>
    </lineage>
</organism>
<dbReference type="Pfam" id="PF00654">
    <property type="entry name" value="Voltage_CLC"/>
    <property type="match status" value="1"/>
</dbReference>
<dbReference type="Gene3D" id="3.40.50.1970">
    <property type="match status" value="1"/>
</dbReference>
<comment type="pathway">
    <text evidence="3">Purine metabolism; IMP biosynthesis via de novo pathway; 5-amino-1-(5-phospho-D-ribosyl)imidazole-4-carboxylate from 5-amino-1-(5-phospho-D-ribosyl)imidazole (carboxylase route): step 1/1.</text>
</comment>
<feature type="transmembrane region" description="Helical" evidence="14">
    <location>
        <begin position="115"/>
        <end position="138"/>
    </location>
</feature>
<evidence type="ECO:0000256" key="3">
    <source>
        <dbReference type="ARBA" id="ARBA00004747"/>
    </source>
</evidence>
<evidence type="ECO:0000256" key="8">
    <source>
        <dbReference type="ARBA" id="ARBA00022741"/>
    </source>
</evidence>
<dbReference type="PANTHER" id="PTHR43700:SF1">
    <property type="entry name" value="PHOSPHORIBOSYLAMINOIMIDAZOLE-SUCCINOCARBOXAMIDE SYNTHASE"/>
    <property type="match status" value="1"/>
</dbReference>
<dbReference type="GO" id="GO:0015108">
    <property type="term" value="F:chloride transmembrane transporter activity"/>
    <property type="evidence" value="ECO:0007669"/>
    <property type="project" value="InterPro"/>
</dbReference>
<feature type="transmembrane region" description="Helical" evidence="14">
    <location>
        <begin position="174"/>
        <end position="199"/>
    </location>
</feature>
<evidence type="ECO:0000256" key="13">
    <source>
        <dbReference type="ARBA" id="ARBA00030409"/>
    </source>
</evidence>
<dbReference type="GO" id="GO:0005524">
    <property type="term" value="F:ATP binding"/>
    <property type="evidence" value="ECO:0007669"/>
    <property type="project" value="UniProtKB-KW"/>
</dbReference>
<dbReference type="SUPFAM" id="SSF81340">
    <property type="entry name" value="Clc chloride channel"/>
    <property type="match status" value="1"/>
</dbReference>
<comment type="subcellular location">
    <subcellularLocation>
        <location evidence="1">Membrane</location>
        <topology evidence="1">Multi-pass membrane protein</topology>
    </subcellularLocation>
</comment>
<sequence length="1200" mass="132142">MSRSESRLWWQNHMSENSYVGLVLLGSVGVACLVTLAIYVLDRSVNYGGCLMGINHCPLDSPALDDPSPWISSAILLAAAIATGAFLGFAPAKIRDAVQGGGLINTRVSITNGHAIPASVIPLRIVLATVVVAGGFPMGLEGPAIHIAAATASAALVTCPFLKKEIARNRDLQSAVQVIAAATGVAAAFDTPIAGVTFALEELLELTSRRVMTQICLASVVSTLLARMLLHRFEPFRIDHILNLDIHGQREEVYFVIYAAIVGLFTFLGGLLFTFATLRMNKVFFELDKRLRVLLGLRPRKNTEAVSWATMDFGDDSLGDDHSPYLLIVPYALFGVVGALLSCLTYTVTDYHMEVYGLGTHGLEEQLKDPIDSHGLGEPIMMFVYRILMASMATSVGVPAGLLTPALVTGGYLGSAVGSVATSIAEATNMSPSFAQYLHQTGVLFGMTGMFSAWFRTPITAVVIAYELTGVYSLVLPIMLCNYLSSALTGLVYRMDVTEHMMERAGVRAEGAHFELTDVRHLFKSRLEAIEYDYHAEHPSLRMTDHDGSRRLDGSSRMLDWTSRGPSLSRTMMKIITPNIDVKWMRLSPGIAEGPRPQYLRNAATRNMLLVSAAEVSGGWAWRQRVELKMHWITISSILEPCISDLLPPQVLGPSQLHGRGEPHAHFYSKFSVLLNMASAATNKDHYKARIEKNLDNTLAECFIPELGMPKKGKVREIYFTDANVVMVTNDRVSAFDYVLPNMIPFKGQVLNTISQWAMNSTKDIVPNAMVGDHLVDPAVVVQRKMKNVGVECIVRGYLWGSMAAAYEKGDRTFCGLKLEEGLLRYQKFPTPIFTPTTKADVGHDENMTMDEVIRFCGADVAQKIKELSLKLYERGAELMRQRGLILLDTKYEFGIDESGMLHVIDEVNTPDSSRMCDVKEWEEKFPQIQKIMHDGKLDSARSGQSDASWAKCYRNVSELLKDHPHLKPAEFSKQYVRDALLDMGFKPDQDKSVPKLSKEHVVECAYRYIAVCERVTGQSFEWPSETVKLTPEERVCSNLKHHGFIKGCCAAVFAGSDSDMPHIEKCQKELAKYGIPSHYRICSAHKQPTRLEAALQMYNKSIEPMAIIASAGGTDALSGTASFLSVWPVVSCPPDPHNPSCIGNPPLSSNVYVQRPGNAARFIAQMFGSCCNVKSVRKALVDEAEGKVKKLVAADKWSS</sequence>
<comment type="pathway">
    <text evidence="2">Purine metabolism; IMP biosynthesis via de novo pathway; 5-amino-1-(5-phospho-D-ribosyl)imidazole-4-carboxamide from 5-amino-1-(5-phospho-D-ribosyl)imidazole-4-carboxylate: step 1/2.</text>
</comment>
<keyword evidence="8" id="KW-0547">Nucleotide-binding</keyword>
<dbReference type="Pfam" id="PF01259">
    <property type="entry name" value="SAICAR_synt"/>
    <property type="match status" value="1"/>
</dbReference>
<feature type="transmembrane region" description="Helical" evidence="14">
    <location>
        <begin position="442"/>
        <end position="466"/>
    </location>
</feature>
<dbReference type="GO" id="GO:0005737">
    <property type="term" value="C:cytoplasm"/>
    <property type="evidence" value="ECO:0007669"/>
    <property type="project" value="TreeGrafter"/>
</dbReference>
<dbReference type="InterPro" id="IPR001807">
    <property type="entry name" value="ClC"/>
</dbReference>
<feature type="transmembrane region" description="Helical" evidence="14">
    <location>
        <begin position="325"/>
        <end position="348"/>
    </location>
</feature>
<feature type="domain" description="PurE" evidence="15">
    <location>
        <begin position="1049"/>
        <end position="1192"/>
    </location>
</feature>
<keyword evidence="12 14" id="KW-0472">Membrane</keyword>
<dbReference type="GO" id="GO:0004638">
    <property type="term" value="F:phosphoribosylaminoimidazole carboxylase activity"/>
    <property type="evidence" value="ECO:0007669"/>
    <property type="project" value="UniProtKB-EC"/>
</dbReference>
<dbReference type="PANTHER" id="PTHR43700">
    <property type="entry name" value="PHOSPHORIBOSYLAMINOIMIDAZOLE-SUCCINOCARBOXAMIDE SYNTHASE"/>
    <property type="match status" value="1"/>
</dbReference>
<keyword evidence="6" id="KW-0436">Ligase</keyword>
<dbReference type="SUPFAM" id="SSF56104">
    <property type="entry name" value="SAICAR synthase-like"/>
    <property type="match status" value="1"/>
</dbReference>
<evidence type="ECO:0000256" key="10">
    <source>
        <dbReference type="ARBA" id="ARBA00022840"/>
    </source>
</evidence>
<feature type="transmembrane region" description="Helical" evidence="14">
    <location>
        <begin position="383"/>
        <end position="404"/>
    </location>
</feature>
<evidence type="ECO:0000256" key="1">
    <source>
        <dbReference type="ARBA" id="ARBA00004141"/>
    </source>
</evidence>
<evidence type="ECO:0000313" key="16">
    <source>
        <dbReference type="EMBL" id="KAF4665616.1"/>
    </source>
</evidence>
<dbReference type="HAMAP" id="MF_00137">
    <property type="entry name" value="SAICAR_synth"/>
    <property type="match status" value="1"/>
</dbReference>
<protein>
    <recommendedName>
        <fullName evidence="13">SAICAR synthetase</fullName>
        <ecNumber evidence="5">4.1.1.21</ecNumber>
        <ecNumber evidence="4">6.3.2.6</ecNumber>
    </recommendedName>
</protein>
<dbReference type="GO" id="GO:0006189">
    <property type="term" value="P:'de novo' IMP biosynthetic process"/>
    <property type="evidence" value="ECO:0007669"/>
    <property type="project" value="UniProtKB-UniPathway"/>
</dbReference>
<reference evidence="16 17" key="1">
    <citation type="submission" date="2020-04" db="EMBL/GenBank/DDBJ databases">
        <title>Perkinsus olseni comparative genomics.</title>
        <authorList>
            <person name="Bogema D.R."/>
        </authorList>
    </citation>
    <scope>NUCLEOTIDE SEQUENCE [LARGE SCALE GENOMIC DNA]</scope>
    <source>
        <strain evidence="16">ATCC PRA-179</strain>
    </source>
</reference>
<evidence type="ECO:0000313" key="17">
    <source>
        <dbReference type="Proteomes" id="UP000570595"/>
    </source>
</evidence>
<dbReference type="SMART" id="SM01001">
    <property type="entry name" value="AIRC"/>
    <property type="match status" value="1"/>
</dbReference>
<dbReference type="Gene3D" id="3.30.470.20">
    <property type="entry name" value="ATP-grasp fold, B domain"/>
    <property type="match status" value="1"/>
</dbReference>
<keyword evidence="9" id="KW-0658">Purine biosynthesis</keyword>
<dbReference type="GO" id="GO:0016020">
    <property type="term" value="C:membrane"/>
    <property type="evidence" value="ECO:0007669"/>
    <property type="project" value="UniProtKB-SubCell"/>
</dbReference>
<dbReference type="EC" id="6.3.2.6" evidence="4"/>
<feature type="transmembrane region" description="Helical" evidence="14">
    <location>
        <begin position="70"/>
        <end position="94"/>
    </location>
</feature>
<dbReference type="Gene3D" id="3.30.200.20">
    <property type="entry name" value="Phosphorylase Kinase, domain 1"/>
    <property type="match status" value="1"/>
</dbReference>
<keyword evidence="7 14" id="KW-0812">Transmembrane</keyword>
<dbReference type="CDD" id="cd00400">
    <property type="entry name" value="Voltage_gated_ClC"/>
    <property type="match status" value="1"/>
</dbReference>
<evidence type="ECO:0000256" key="6">
    <source>
        <dbReference type="ARBA" id="ARBA00022598"/>
    </source>
</evidence>
<evidence type="ECO:0000256" key="2">
    <source>
        <dbReference type="ARBA" id="ARBA00004672"/>
    </source>
</evidence>
<dbReference type="EC" id="4.1.1.21" evidence="5"/>
<dbReference type="UniPathway" id="UPA00074">
    <property type="reaction ID" value="UER00130"/>
</dbReference>
<keyword evidence="11 14" id="KW-1133">Transmembrane helix</keyword>
<gene>
    <name evidence="16" type="ORF">FOZ61_010729</name>
</gene>
<dbReference type="CDD" id="cd01414">
    <property type="entry name" value="SAICAR_synt_Sc"/>
    <property type="match status" value="1"/>
</dbReference>
<dbReference type="Pfam" id="PF00731">
    <property type="entry name" value="AIRC"/>
    <property type="match status" value="1"/>
</dbReference>
<feature type="transmembrane region" description="Helical" evidence="14">
    <location>
        <begin position="211"/>
        <end position="230"/>
    </location>
</feature>
<dbReference type="InterPro" id="IPR000031">
    <property type="entry name" value="PurE_dom"/>
</dbReference>
<evidence type="ECO:0000256" key="4">
    <source>
        <dbReference type="ARBA" id="ARBA00012217"/>
    </source>
</evidence>
<dbReference type="AlphaFoldDB" id="A0A7J6M2D7"/>
<feature type="transmembrane region" description="Helical" evidence="14">
    <location>
        <begin position="144"/>
        <end position="162"/>
    </location>
</feature>
<dbReference type="SUPFAM" id="SSF52255">
    <property type="entry name" value="N5-CAIR mutase (phosphoribosylaminoimidazole carboxylase, PurE)"/>
    <property type="match status" value="1"/>
</dbReference>
<keyword evidence="10" id="KW-0067">ATP-binding</keyword>
<evidence type="ECO:0000256" key="7">
    <source>
        <dbReference type="ARBA" id="ARBA00022692"/>
    </source>
</evidence>
<dbReference type="InterPro" id="IPR014743">
    <property type="entry name" value="Cl-channel_core"/>
</dbReference>
<evidence type="ECO:0000256" key="9">
    <source>
        <dbReference type="ARBA" id="ARBA00022755"/>
    </source>
</evidence>
<dbReference type="EMBL" id="JABAHT010000090">
    <property type="protein sequence ID" value="KAF4665616.1"/>
    <property type="molecule type" value="Genomic_DNA"/>
</dbReference>
<evidence type="ECO:0000256" key="5">
    <source>
        <dbReference type="ARBA" id="ARBA00012329"/>
    </source>
</evidence>
<evidence type="ECO:0000259" key="15">
    <source>
        <dbReference type="SMART" id="SM01001"/>
    </source>
</evidence>
<dbReference type="PROSITE" id="PS51257">
    <property type="entry name" value="PROKAR_LIPOPROTEIN"/>
    <property type="match status" value="1"/>
</dbReference>
<proteinExistence type="inferred from homology"/>
<dbReference type="PRINTS" id="PR00762">
    <property type="entry name" value="CLCHANNEL"/>
</dbReference>
<evidence type="ECO:0000256" key="12">
    <source>
        <dbReference type="ARBA" id="ARBA00023136"/>
    </source>
</evidence>
<dbReference type="Proteomes" id="UP000570595">
    <property type="component" value="Unassembled WGS sequence"/>
</dbReference>
<dbReference type="OrthoDB" id="9991235at2759"/>
<evidence type="ECO:0000256" key="11">
    <source>
        <dbReference type="ARBA" id="ARBA00022989"/>
    </source>
</evidence>
<feature type="transmembrane region" description="Helical" evidence="14">
    <location>
        <begin position="253"/>
        <end position="278"/>
    </location>
</feature>